<proteinExistence type="predicted"/>
<dbReference type="Gene3D" id="3.40.50.720">
    <property type="entry name" value="NAD(P)-binding Rossmann-like Domain"/>
    <property type="match status" value="1"/>
</dbReference>
<evidence type="ECO:0000313" key="2">
    <source>
        <dbReference type="EMBL" id="GAA4408109.1"/>
    </source>
</evidence>
<dbReference type="Proteomes" id="UP001500945">
    <property type="component" value="Unassembled WGS sequence"/>
</dbReference>
<organism evidence="2 3">
    <name type="scientific">Fodinibacter luteus</name>
    <dbReference type="NCBI Taxonomy" id="552064"/>
    <lineage>
        <taxon>Bacteria</taxon>
        <taxon>Bacillati</taxon>
        <taxon>Actinomycetota</taxon>
        <taxon>Actinomycetes</taxon>
        <taxon>Micrococcales</taxon>
        <taxon>Intrasporangiaceae</taxon>
        <taxon>Fodinibacter (ex Wang et al. 2009)</taxon>
    </lineage>
</organism>
<accession>A0ABP8KJR6</accession>
<evidence type="ECO:0000313" key="3">
    <source>
        <dbReference type="Proteomes" id="UP001500945"/>
    </source>
</evidence>
<dbReference type="SUPFAM" id="SSF51735">
    <property type="entry name" value="NAD(P)-binding Rossmann-fold domains"/>
    <property type="match status" value="1"/>
</dbReference>
<dbReference type="InterPro" id="IPR036291">
    <property type="entry name" value="NAD(P)-bd_dom_sf"/>
</dbReference>
<reference evidence="3" key="1">
    <citation type="journal article" date="2019" name="Int. J. Syst. Evol. Microbiol.">
        <title>The Global Catalogue of Microorganisms (GCM) 10K type strain sequencing project: providing services to taxonomists for standard genome sequencing and annotation.</title>
        <authorList>
            <consortium name="The Broad Institute Genomics Platform"/>
            <consortium name="The Broad Institute Genome Sequencing Center for Infectious Disease"/>
            <person name="Wu L."/>
            <person name="Ma J."/>
        </authorList>
    </citation>
    <scope>NUCLEOTIDE SEQUENCE [LARGE SCALE GENOMIC DNA]</scope>
    <source>
        <strain evidence="3">JCM 17809</strain>
    </source>
</reference>
<dbReference type="Pfam" id="PF01370">
    <property type="entry name" value="Epimerase"/>
    <property type="match status" value="1"/>
</dbReference>
<protein>
    <recommendedName>
        <fullName evidence="1">NAD-dependent epimerase/dehydratase domain-containing protein</fullName>
    </recommendedName>
</protein>
<dbReference type="InterPro" id="IPR050177">
    <property type="entry name" value="Lipid_A_modif_metabolic_enz"/>
</dbReference>
<dbReference type="InterPro" id="IPR001509">
    <property type="entry name" value="Epimerase_deHydtase"/>
</dbReference>
<evidence type="ECO:0000259" key="1">
    <source>
        <dbReference type="Pfam" id="PF01370"/>
    </source>
</evidence>
<feature type="domain" description="NAD-dependent epimerase/dehydratase" evidence="1">
    <location>
        <begin position="12"/>
        <end position="231"/>
    </location>
</feature>
<gene>
    <name evidence="2" type="ORF">GCM10023168_25000</name>
</gene>
<dbReference type="PANTHER" id="PTHR43245">
    <property type="entry name" value="BIFUNCTIONAL POLYMYXIN RESISTANCE PROTEIN ARNA"/>
    <property type="match status" value="1"/>
</dbReference>
<dbReference type="RefSeq" id="WP_345206435.1">
    <property type="nucleotide sequence ID" value="NZ_BAABGM010000015.1"/>
</dbReference>
<dbReference type="EMBL" id="BAABGM010000015">
    <property type="protein sequence ID" value="GAA4408109.1"/>
    <property type="molecule type" value="Genomic_DNA"/>
</dbReference>
<comment type="caution">
    <text evidence="2">The sequence shown here is derived from an EMBL/GenBank/DDBJ whole genome shotgun (WGS) entry which is preliminary data.</text>
</comment>
<keyword evidence="3" id="KW-1185">Reference proteome</keyword>
<sequence>MSPQPDRPLTWVVGAGGLVGRHVVAELADEGHEVMTTSVPWHDEAASVAALTEAVAGFREARRDRSWALAWCAGAGVVATGEDALAAEVRVFRQVMTAVAASVGEGEDGVVFLASSAGGLYAGSRPAPFDEGSDPRPLVAYGRAKLAMEQEVRRLAATTGLRAVLGRLANVYGPGQVLGKPQGLLSQLCLADATGRPLPVFVSMDTIRDYLYAGDAARMVVRTVALARDEPTGAVVVKVLASGRPVTVGYLVSEARRVFHRPLRTIPVGGAGGGQVLDLRLGSRVWPEVDALAATPLAAGLARTSADVRARVVAGGPLDG</sequence>
<dbReference type="PANTHER" id="PTHR43245:SF13">
    <property type="entry name" value="UDP-D-APIOSE_UDP-D-XYLOSE SYNTHASE 2"/>
    <property type="match status" value="1"/>
</dbReference>
<name>A0ABP8KJR6_9MICO</name>